<dbReference type="PANTHER" id="PTHR22916:SF3">
    <property type="entry name" value="UDP-GLCNAC:BETAGAL BETA-1,3-N-ACETYLGLUCOSAMINYLTRANSFERASE-LIKE PROTEIN 1"/>
    <property type="match status" value="1"/>
</dbReference>
<evidence type="ECO:0000313" key="3">
    <source>
        <dbReference type="Proteomes" id="UP000237934"/>
    </source>
</evidence>
<dbReference type="Pfam" id="PF00535">
    <property type="entry name" value="Glycos_transf_2"/>
    <property type="match status" value="1"/>
</dbReference>
<dbReference type="EMBL" id="PUAP01000020">
    <property type="protein sequence ID" value="PQF23738.1"/>
    <property type="molecule type" value="Genomic_DNA"/>
</dbReference>
<organism evidence="2 3">
    <name type="scientific">Enterococcus mundtii</name>
    <dbReference type="NCBI Taxonomy" id="53346"/>
    <lineage>
        <taxon>Bacteria</taxon>
        <taxon>Bacillati</taxon>
        <taxon>Bacillota</taxon>
        <taxon>Bacilli</taxon>
        <taxon>Lactobacillales</taxon>
        <taxon>Enterococcaceae</taxon>
        <taxon>Enterococcus</taxon>
    </lineage>
</organism>
<protein>
    <submittedName>
        <fullName evidence="2">Glycosyl transferase family 2</fullName>
    </submittedName>
</protein>
<keyword evidence="2" id="KW-0808">Transferase</keyword>
<comment type="caution">
    <text evidence="2">The sequence shown here is derived from an EMBL/GenBank/DDBJ whole genome shotgun (WGS) entry which is preliminary data.</text>
</comment>
<dbReference type="PANTHER" id="PTHR22916">
    <property type="entry name" value="GLYCOSYLTRANSFERASE"/>
    <property type="match status" value="1"/>
</dbReference>
<feature type="domain" description="Glycosyltransferase 2-like" evidence="1">
    <location>
        <begin position="7"/>
        <end position="177"/>
    </location>
</feature>
<dbReference type="InterPro" id="IPR001173">
    <property type="entry name" value="Glyco_trans_2-like"/>
</dbReference>
<evidence type="ECO:0000313" key="2">
    <source>
        <dbReference type="EMBL" id="PQF23738.1"/>
    </source>
</evidence>
<dbReference type="CDD" id="cd00761">
    <property type="entry name" value="Glyco_tranf_GTA_type"/>
    <property type="match status" value="1"/>
</dbReference>
<sequence>MKKPIFSIIVPVYNAEDTIERSIDRLQSLEFNDYEVILVNDGSTDKTEQLIHQLVDKNPKFQWVTTKNQGPGFARNEGLNRARGDYILFFDADDTPNRAVLKEYEQLLKKQPNADLIVSSFVFRTIDDEKVISEKINQVTEHLYTKREDFMEDMYTLMNQQLMYVVWNKCYRKDLLEKHRVRFKNYSSCEDRIFNLDYFEYCDEVLMNPGIVYTYEFQGGKGITNKYNANKFQTFEEFYLRANEVTNNNNKAGMASLLLKGTTSVLLSIAETHQLTNTEKRYAIKEILNSDVIKEARSIACTDSIIKKLTKFYFNLPIIIAYHTIILANKIQRISPRLIALLKRKY</sequence>
<accession>A0A2S7RV99</accession>
<proteinExistence type="predicted"/>
<gene>
    <name evidence="2" type="ORF">CUS89_06275</name>
</gene>
<name>A0A2S7RV99_ENTMU</name>
<dbReference type="AlphaFoldDB" id="A0A2S7RV99"/>
<dbReference type="RefSeq" id="WP_104871476.1">
    <property type="nucleotide sequence ID" value="NZ_PUAP01000020.1"/>
</dbReference>
<dbReference type="GO" id="GO:0016758">
    <property type="term" value="F:hexosyltransferase activity"/>
    <property type="evidence" value="ECO:0007669"/>
    <property type="project" value="UniProtKB-ARBA"/>
</dbReference>
<dbReference type="SUPFAM" id="SSF53448">
    <property type="entry name" value="Nucleotide-diphospho-sugar transferases"/>
    <property type="match status" value="1"/>
</dbReference>
<dbReference type="Gene3D" id="3.90.550.10">
    <property type="entry name" value="Spore Coat Polysaccharide Biosynthesis Protein SpsA, Chain A"/>
    <property type="match status" value="1"/>
</dbReference>
<evidence type="ECO:0000259" key="1">
    <source>
        <dbReference type="Pfam" id="PF00535"/>
    </source>
</evidence>
<reference evidence="2 3" key="1">
    <citation type="journal article" date="2018" name="Pathog. Dis.">
        <title>Whole-genome sequencing based characterization of antimicrobial resistance in Enterococcus.</title>
        <authorList>
            <person name="Tyson G."/>
        </authorList>
    </citation>
    <scope>NUCLEOTIDE SEQUENCE [LARGE SCALE GENOMIC DNA]</scope>
    <source>
        <strain evidence="2 3">CVM N55263</strain>
    </source>
</reference>
<dbReference type="InterPro" id="IPR029044">
    <property type="entry name" value="Nucleotide-diphossugar_trans"/>
</dbReference>
<dbReference type="Proteomes" id="UP000237934">
    <property type="component" value="Unassembled WGS sequence"/>
</dbReference>